<organism evidence="7 8">
    <name type="scientific">Rhizopus stolonifer</name>
    <name type="common">Rhizopus nigricans</name>
    <dbReference type="NCBI Taxonomy" id="4846"/>
    <lineage>
        <taxon>Eukaryota</taxon>
        <taxon>Fungi</taxon>
        <taxon>Fungi incertae sedis</taxon>
        <taxon>Mucoromycota</taxon>
        <taxon>Mucoromycotina</taxon>
        <taxon>Mucoromycetes</taxon>
        <taxon>Mucorales</taxon>
        <taxon>Mucorineae</taxon>
        <taxon>Rhizopodaceae</taxon>
        <taxon>Rhizopus</taxon>
    </lineage>
</organism>
<dbReference type="SUPFAM" id="SSF53335">
    <property type="entry name" value="S-adenosyl-L-methionine-dependent methyltransferases"/>
    <property type="match status" value="1"/>
</dbReference>
<dbReference type="Gene3D" id="3.40.50.150">
    <property type="entry name" value="Vaccinia Virus protein VP39"/>
    <property type="match status" value="1"/>
</dbReference>
<dbReference type="Pfam" id="PF05971">
    <property type="entry name" value="Methyltransf_10"/>
    <property type="match status" value="1"/>
</dbReference>
<dbReference type="AlphaFoldDB" id="A0A367KHN3"/>
<sequence length="413" mass="47665">MLHSSLSKHLCMICMSSYLDSVQIDSQGRSFIDFKDASAVKELCLCLLKKDFNLEVDFPLDTLCPAIPNRLNYILWLQDLLEDTHPKDQPVKGIDIGVGASCIYPLLGCATHSQWSFLGTEINARSLSYATKNVEKNCLQDRIQLEYNRDPNKIFLLEKDISYAFCMCNPPFYSSQEEIERGLANKELEPSAVCTGNQDEMITEGGEYGFVKRMILESLELKTKVRWYTSMIGLKRTIRPLIRVLNDQGITNYIVTRFTQGKTVRWALGWSFFQHKSKKAYQIETWRPVYQFEIELPKPMLFVLNETKSMLDDLDIRYQEDVDGTLQCTATKNTWSRAARRQRKRQKTLDDLEEPFVFSLVMSFSASETDSFLQICWLEGGNKAQFEAFWSHLKKRIEEACGLDRGTQFIKAV</sequence>
<evidence type="ECO:0000256" key="2">
    <source>
        <dbReference type="ARBA" id="ARBA00022603"/>
    </source>
</evidence>
<keyword evidence="4 6" id="KW-0949">S-adenosyl-L-methionine</keyword>
<accession>A0A367KHN3</accession>
<evidence type="ECO:0000256" key="1">
    <source>
        <dbReference type="ARBA" id="ARBA00005878"/>
    </source>
</evidence>
<dbReference type="PIRSF" id="PIRSF037350">
    <property type="entry name" value="Mtase_ZK1128_prd"/>
    <property type="match status" value="1"/>
</dbReference>
<dbReference type="GO" id="GO:0070475">
    <property type="term" value="P:rRNA base methylation"/>
    <property type="evidence" value="ECO:0007669"/>
    <property type="project" value="TreeGrafter"/>
</dbReference>
<dbReference type="PANTHER" id="PTHR13393">
    <property type="entry name" value="SAM-DEPENDENT METHYLTRANSFERASE"/>
    <property type="match status" value="1"/>
</dbReference>
<dbReference type="GO" id="GO:0005634">
    <property type="term" value="C:nucleus"/>
    <property type="evidence" value="ECO:0007669"/>
    <property type="project" value="TreeGrafter"/>
</dbReference>
<evidence type="ECO:0000313" key="7">
    <source>
        <dbReference type="EMBL" id="RCI01687.1"/>
    </source>
</evidence>
<reference evidence="7 8" key="1">
    <citation type="journal article" date="2018" name="G3 (Bethesda)">
        <title>Phylogenetic and Phylogenomic Definition of Rhizopus Species.</title>
        <authorList>
            <person name="Gryganskyi A.P."/>
            <person name="Golan J."/>
            <person name="Dolatabadi S."/>
            <person name="Mondo S."/>
            <person name="Robb S."/>
            <person name="Idnurm A."/>
            <person name="Muszewska A."/>
            <person name="Steczkiewicz K."/>
            <person name="Masonjones S."/>
            <person name="Liao H.L."/>
            <person name="Gajdeczka M.T."/>
            <person name="Anike F."/>
            <person name="Vuek A."/>
            <person name="Anishchenko I.M."/>
            <person name="Voigt K."/>
            <person name="de Hoog G.S."/>
            <person name="Smith M.E."/>
            <person name="Heitman J."/>
            <person name="Vilgalys R."/>
            <person name="Stajich J.E."/>
        </authorList>
    </citation>
    <scope>NUCLEOTIDE SEQUENCE [LARGE SCALE GENOMIC DNA]</scope>
    <source>
        <strain evidence="7 8">LSU 92-RS-03</strain>
    </source>
</reference>
<dbReference type="STRING" id="4846.A0A367KHN3"/>
<proteinExistence type="inferred from homology"/>
<protein>
    <recommendedName>
        <fullName evidence="5">U6 small nuclear RNA (adenine-(43)-N(6))-methyltransferase</fullName>
        <ecNumber evidence="5">2.1.1.-</ecNumber>
    </recommendedName>
</protein>
<evidence type="ECO:0000256" key="4">
    <source>
        <dbReference type="ARBA" id="ARBA00022691"/>
    </source>
</evidence>
<name>A0A367KHN3_RHIST</name>
<evidence type="ECO:0000256" key="6">
    <source>
        <dbReference type="PIRSR" id="PIRSR037350-1"/>
    </source>
</evidence>
<feature type="binding site" evidence="6">
    <location>
        <position position="70"/>
    </location>
    <ligand>
        <name>S-adenosyl-L-methionine</name>
        <dbReference type="ChEBI" id="CHEBI:59789"/>
    </ligand>
</feature>
<dbReference type="InterPro" id="IPR017182">
    <property type="entry name" value="METTL16/PsiM"/>
</dbReference>
<dbReference type="OrthoDB" id="514248at2759"/>
<evidence type="ECO:0000313" key="8">
    <source>
        <dbReference type="Proteomes" id="UP000253551"/>
    </source>
</evidence>
<dbReference type="Proteomes" id="UP000253551">
    <property type="component" value="Unassembled WGS sequence"/>
</dbReference>
<dbReference type="PANTHER" id="PTHR13393:SF0">
    <property type="entry name" value="RNA N6-ADENOSINE-METHYLTRANSFERASE METTL16"/>
    <property type="match status" value="1"/>
</dbReference>
<comment type="caution">
    <text evidence="7">The sequence shown here is derived from an EMBL/GenBank/DDBJ whole genome shotgun (WGS) entry which is preliminary data.</text>
</comment>
<dbReference type="InterPro" id="IPR010286">
    <property type="entry name" value="METTL16/RlmF"/>
</dbReference>
<keyword evidence="2 5" id="KW-0489">Methyltransferase</keyword>
<dbReference type="CDD" id="cd02440">
    <property type="entry name" value="AdoMet_MTases"/>
    <property type="match status" value="1"/>
</dbReference>
<keyword evidence="8" id="KW-1185">Reference proteome</keyword>
<dbReference type="EMBL" id="PJQM01001709">
    <property type="protein sequence ID" value="RCI01687.1"/>
    <property type="molecule type" value="Genomic_DNA"/>
</dbReference>
<keyword evidence="3 5" id="KW-0808">Transferase</keyword>
<evidence type="ECO:0000256" key="3">
    <source>
        <dbReference type="ARBA" id="ARBA00022679"/>
    </source>
</evidence>
<dbReference type="InterPro" id="IPR029063">
    <property type="entry name" value="SAM-dependent_MTases_sf"/>
</dbReference>
<dbReference type="GO" id="GO:0008168">
    <property type="term" value="F:methyltransferase activity"/>
    <property type="evidence" value="ECO:0007669"/>
    <property type="project" value="UniProtKB-UniRule"/>
</dbReference>
<evidence type="ECO:0000256" key="5">
    <source>
        <dbReference type="PIRNR" id="PIRNR037350"/>
    </source>
</evidence>
<feature type="binding site" evidence="6">
    <location>
        <position position="169"/>
    </location>
    <ligand>
        <name>S-adenosyl-L-methionine</name>
        <dbReference type="ChEBI" id="CHEBI:59789"/>
    </ligand>
</feature>
<feature type="binding site" evidence="6">
    <location>
        <position position="97"/>
    </location>
    <ligand>
        <name>S-adenosyl-L-methionine</name>
        <dbReference type="ChEBI" id="CHEBI:59789"/>
    </ligand>
</feature>
<dbReference type="EC" id="2.1.1.-" evidence="5"/>
<feature type="binding site" evidence="6">
    <location>
        <position position="121"/>
    </location>
    <ligand>
        <name>S-adenosyl-L-methionine</name>
        <dbReference type="ChEBI" id="CHEBI:59789"/>
    </ligand>
</feature>
<comment type="similarity">
    <text evidence="1 5">Belongs to the methyltransferase superfamily. METTL16/RlmF family.</text>
</comment>
<gene>
    <name evidence="7" type="ORF">CU098_007428</name>
</gene>